<feature type="region of interest" description="Disordered" evidence="1">
    <location>
        <begin position="1"/>
        <end position="23"/>
    </location>
</feature>
<organism evidence="2 3">
    <name type="scientific">Penicillium thymicola</name>
    <dbReference type="NCBI Taxonomy" id="293382"/>
    <lineage>
        <taxon>Eukaryota</taxon>
        <taxon>Fungi</taxon>
        <taxon>Dikarya</taxon>
        <taxon>Ascomycota</taxon>
        <taxon>Pezizomycotina</taxon>
        <taxon>Eurotiomycetes</taxon>
        <taxon>Eurotiomycetidae</taxon>
        <taxon>Eurotiales</taxon>
        <taxon>Aspergillaceae</taxon>
        <taxon>Penicillium</taxon>
    </lineage>
</organism>
<reference evidence="2" key="1">
    <citation type="submission" date="2015-06" db="EMBL/GenBank/DDBJ databases">
        <authorList>
            <person name="Nguyen H."/>
        </authorList>
    </citation>
    <scope>NUCLEOTIDE SEQUENCE</scope>
    <source>
        <strain evidence="2">DAOM 180753</strain>
    </source>
</reference>
<accession>A0AAI9XC53</accession>
<gene>
    <name evidence="2" type="ORF">VN97_g1361</name>
</gene>
<name>A0AAI9XC53_PENTH</name>
<protein>
    <submittedName>
        <fullName evidence="2">Uncharacterized protein</fullName>
    </submittedName>
</protein>
<dbReference type="AlphaFoldDB" id="A0AAI9XC53"/>
<keyword evidence="3" id="KW-1185">Reference proteome</keyword>
<evidence type="ECO:0000313" key="2">
    <source>
        <dbReference type="EMBL" id="KAJ9491891.1"/>
    </source>
</evidence>
<evidence type="ECO:0000313" key="3">
    <source>
        <dbReference type="Proteomes" id="UP001227192"/>
    </source>
</evidence>
<comment type="caution">
    <text evidence="2">The sequence shown here is derived from an EMBL/GenBank/DDBJ whole genome shotgun (WGS) entry which is preliminary data.</text>
</comment>
<dbReference type="EMBL" id="LACB01000022">
    <property type="protein sequence ID" value="KAJ9491891.1"/>
    <property type="molecule type" value="Genomic_DNA"/>
</dbReference>
<reference evidence="2" key="2">
    <citation type="journal article" date="2016" name="Fungal Biol.">
        <title>Ochratoxin A production by Penicillium thymicola.</title>
        <authorList>
            <person name="Nguyen H.D.T."/>
            <person name="McMullin D.R."/>
            <person name="Ponomareva E."/>
            <person name="Riley R."/>
            <person name="Pomraning K.R."/>
            <person name="Baker S.E."/>
            <person name="Seifert K.A."/>
        </authorList>
    </citation>
    <scope>NUCLEOTIDE SEQUENCE</scope>
    <source>
        <strain evidence="2">DAOM 180753</strain>
    </source>
</reference>
<evidence type="ECO:0000256" key="1">
    <source>
        <dbReference type="SAM" id="MobiDB-lite"/>
    </source>
</evidence>
<proteinExistence type="predicted"/>
<sequence length="66" mass="7384">MGIIQQRKERRKIKPRNTSEVTSGNAVSDLAVISSVNFQATWILSVKCGVDNIHSLRHYPTHAVQP</sequence>
<dbReference type="Proteomes" id="UP001227192">
    <property type="component" value="Unassembled WGS sequence"/>
</dbReference>